<dbReference type="Pfam" id="PF01734">
    <property type="entry name" value="Patatin"/>
    <property type="match status" value="1"/>
</dbReference>
<evidence type="ECO:0000259" key="4">
    <source>
        <dbReference type="PROSITE" id="PS51635"/>
    </source>
</evidence>
<feature type="domain" description="PNPLA" evidence="4">
    <location>
        <begin position="19"/>
        <end position="300"/>
    </location>
</feature>
<dbReference type="Pfam" id="PF11856">
    <property type="entry name" value="DUF3376"/>
    <property type="match status" value="1"/>
</dbReference>
<comment type="caution">
    <text evidence="5">The sequence shown here is derived from an EMBL/GenBank/DDBJ whole genome shotgun (WGS) entry which is preliminary data.</text>
</comment>
<dbReference type="GO" id="GO:0016787">
    <property type="term" value="F:hydrolase activity"/>
    <property type="evidence" value="ECO:0007669"/>
    <property type="project" value="UniProtKB-UniRule"/>
</dbReference>
<protein>
    <submittedName>
        <fullName evidence="5">Patatin-like protein</fullName>
    </submittedName>
</protein>
<feature type="non-terminal residue" evidence="5">
    <location>
        <position position="800"/>
    </location>
</feature>
<dbReference type="InterPro" id="IPR024282">
    <property type="entry name" value="DUF3376"/>
</dbReference>
<dbReference type="SUPFAM" id="SSF52151">
    <property type="entry name" value="FabD/lysophospholipase-like"/>
    <property type="match status" value="1"/>
</dbReference>
<accession>A0A6B3NLK7</accession>
<proteinExistence type="predicted"/>
<keyword evidence="2" id="KW-0378">Hydrolase</keyword>
<feature type="short sequence motif" description="GXSXG" evidence="2">
    <location>
        <begin position="66"/>
        <end position="70"/>
    </location>
</feature>
<feature type="region of interest" description="Disordered" evidence="3">
    <location>
        <begin position="196"/>
        <end position="222"/>
    </location>
</feature>
<dbReference type="AlphaFoldDB" id="A0A6B3NLK7"/>
<feature type="active site" description="Proton acceptor" evidence="2">
    <location>
        <position position="287"/>
    </location>
</feature>
<dbReference type="Gene3D" id="3.40.1090.10">
    <property type="entry name" value="Cytosolic phospholipase A2 catalytic domain"/>
    <property type="match status" value="1"/>
</dbReference>
<dbReference type="NCBIfam" id="TIGR03607">
    <property type="entry name" value="patatin-like protein"/>
    <property type="match status" value="1"/>
</dbReference>
<organism evidence="5">
    <name type="scientific">Symploca sp. SIO1C4</name>
    <dbReference type="NCBI Taxonomy" id="2607765"/>
    <lineage>
        <taxon>Bacteria</taxon>
        <taxon>Bacillati</taxon>
        <taxon>Cyanobacteriota</taxon>
        <taxon>Cyanophyceae</taxon>
        <taxon>Coleofasciculales</taxon>
        <taxon>Coleofasciculaceae</taxon>
        <taxon>Symploca</taxon>
    </lineage>
</organism>
<evidence type="ECO:0000256" key="3">
    <source>
        <dbReference type="SAM" id="MobiDB-lite"/>
    </source>
</evidence>
<dbReference type="EMBL" id="JAAHFQ010000483">
    <property type="protein sequence ID" value="NER30078.1"/>
    <property type="molecule type" value="Genomic_DNA"/>
</dbReference>
<keyword evidence="2" id="KW-0442">Lipid degradation</keyword>
<dbReference type="InterPro" id="IPR002641">
    <property type="entry name" value="PNPLA_dom"/>
</dbReference>
<evidence type="ECO:0000313" key="5">
    <source>
        <dbReference type="EMBL" id="NER30078.1"/>
    </source>
</evidence>
<name>A0A6B3NLK7_9CYAN</name>
<evidence type="ECO:0000256" key="1">
    <source>
        <dbReference type="ARBA" id="ARBA00023098"/>
    </source>
</evidence>
<reference evidence="5" key="1">
    <citation type="submission" date="2019-11" db="EMBL/GenBank/DDBJ databases">
        <title>Genomic insights into an expanded diversity of filamentous marine cyanobacteria reveals the extraordinary biosynthetic potential of Moorea and Okeania.</title>
        <authorList>
            <person name="Ferreira Leao T."/>
            <person name="Wang M."/>
            <person name="Moss N."/>
            <person name="Da Silva R."/>
            <person name="Sanders J."/>
            <person name="Nurk S."/>
            <person name="Gurevich A."/>
            <person name="Humphrey G."/>
            <person name="Reher R."/>
            <person name="Zhu Q."/>
            <person name="Belda-Ferre P."/>
            <person name="Glukhov E."/>
            <person name="Rex R."/>
            <person name="Dorrestein P.C."/>
            <person name="Knight R."/>
            <person name="Pevzner P."/>
            <person name="Gerwick W.H."/>
            <person name="Gerwick L."/>
        </authorList>
    </citation>
    <scope>NUCLEOTIDE SEQUENCE</scope>
    <source>
        <strain evidence="5">SIO1C4</strain>
    </source>
</reference>
<gene>
    <name evidence="5" type="ORF">F6J89_21265</name>
</gene>
<feature type="active site" description="Nucleophile" evidence="2">
    <location>
        <position position="68"/>
    </location>
</feature>
<feature type="short sequence motif" description="DGA/G" evidence="2">
    <location>
        <begin position="287"/>
        <end position="289"/>
    </location>
</feature>
<dbReference type="InterPro" id="IPR019894">
    <property type="entry name" value="Patatin-related_protein"/>
</dbReference>
<dbReference type="PROSITE" id="PS51635">
    <property type="entry name" value="PNPLA"/>
    <property type="match status" value="1"/>
</dbReference>
<dbReference type="InterPro" id="IPR016035">
    <property type="entry name" value="Acyl_Trfase/lysoPLipase"/>
</dbReference>
<sequence length="800" mass="91575">MSSYNLHKPEFSHEHRLGLVVYGGVSLAIYMNGICREFYNAVRGRGIYKLIKALTDSDIVVDIISGTSAGGINGVLLSYALTNSTQTQVVDFEEFAQIWREDASISSLMNQPSSAKFQTESVLDGSGYYQTKLADAFKTAQDNQKSAPAGEWTSSLNELDLFITGTDFFGRVHQHLDSTGALIEVREHRNLFHLKHRQGRKEPFNPNLQKHNLDPKDSSRTPEQTYQALGKLCRITSCFPVAFPVVEVGLKEDADEIDQRLIQWGQLENRQLPEKKPPNGYKLHFIDGGVLDNKPFTYTLKEIYYRTANRPVDRKLFYIDANPKTVSDSGQFKAMSKPGILSVVGNSLSGLPRYESISNDLNLIKEHNQKVQRYNSLLADAENSRILTDTIADNINVNVNEGIYLKSRLISLRDYVLPLVLKIEQNSSTNSELNKQEILESTTKLLTEHFTDDIKREQEEKTLSNFGEHIYNLDVDYALRKQFYFVKKLSQLLTREPDSLEDNKRRVLLGRFNRQIKLLETIKTALNQLLSHPIISEDFYNLFAQIKLDNCTDVGSWRSQVYDRVLRLHRFLLDANGLEDFSPQESQKQFLEQISANFLNELPIKAAALALTTDEQKTKIIDWLPQKQISSILQQLNNKICKLNDNPSQLNKIWSEERYQYNQKQNDSTEFSTILRQLELASENLLKTSGLSNTEDLLNCFGSFQQLDQVLYPFEYLTDFKEKDLIEIIRFSPNDAQMGLGQGKTIKDKLAGDTLRAFGGFFKKSWRSNDLLWGRLDGLNRIVEALVTLKYLPKFREFVN</sequence>
<comment type="caution">
    <text evidence="2">Lacks conserved residue(s) required for the propagation of feature annotation.</text>
</comment>
<dbReference type="GO" id="GO:0016042">
    <property type="term" value="P:lipid catabolic process"/>
    <property type="evidence" value="ECO:0007669"/>
    <property type="project" value="UniProtKB-UniRule"/>
</dbReference>
<feature type="compositionally biased region" description="Basic and acidic residues" evidence="3">
    <location>
        <begin position="211"/>
        <end position="220"/>
    </location>
</feature>
<evidence type="ECO:0000256" key="2">
    <source>
        <dbReference type="PROSITE-ProRule" id="PRU01161"/>
    </source>
</evidence>
<keyword evidence="1 2" id="KW-0443">Lipid metabolism</keyword>